<evidence type="ECO:0000256" key="2">
    <source>
        <dbReference type="SAM" id="Phobius"/>
    </source>
</evidence>
<accession>A0A3B0RCV4</accession>
<keyword evidence="2" id="KW-0472">Membrane</keyword>
<dbReference type="EMBL" id="UOEE01000095">
    <property type="protein sequence ID" value="VAV89791.1"/>
    <property type="molecule type" value="Genomic_DNA"/>
</dbReference>
<evidence type="ECO:0000313" key="3">
    <source>
        <dbReference type="EMBL" id="VAV89791.1"/>
    </source>
</evidence>
<gene>
    <name evidence="3" type="ORF">MNBD_ALPHA06-690</name>
</gene>
<proteinExistence type="predicted"/>
<organism evidence="3">
    <name type="scientific">hydrothermal vent metagenome</name>
    <dbReference type="NCBI Taxonomy" id="652676"/>
    <lineage>
        <taxon>unclassified sequences</taxon>
        <taxon>metagenomes</taxon>
        <taxon>ecological metagenomes</taxon>
    </lineage>
</organism>
<dbReference type="InterPro" id="IPR021440">
    <property type="entry name" value="DUF3089"/>
</dbReference>
<feature type="transmembrane region" description="Helical" evidence="2">
    <location>
        <begin position="7"/>
        <end position="28"/>
    </location>
</feature>
<evidence type="ECO:0008006" key="4">
    <source>
        <dbReference type="Google" id="ProtNLM"/>
    </source>
</evidence>
<reference evidence="3" key="1">
    <citation type="submission" date="2018-06" db="EMBL/GenBank/DDBJ databases">
        <authorList>
            <person name="Zhirakovskaya E."/>
        </authorList>
    </citation>
    <scope>NUCLEOTIDE SEQUENCE</scope>
</reference>
<sequence>MLHRITILRLTLYLVAGFAVFVALLAYFSRDNLFRFFLDPRIPFQTYQPPAAPDYADPASWVRGPTSDQDKNDTHVFVVTPTTYWGGEQWNTPLDDAQSSDRLIRDAVPNWAGPFRKVGHVAIPRYRAASLYSFLTIRNDAKAARAFAYADVLAAFDRFFADIDGKGPIVLVGVEQGGLHVLGLLQDRFDNPHMRERLAVAYVIDFAVPLDLFDDGLRGLSPCKEPQSTRCIVSYGAFTEKDVQEITRFRERSMVWDQKGRLQNTHGRTLTCVNPVLGSANSDFAPPRLHLGGAAATGLDWGTEPAPIPEQTSTQCEDGILLIDPVKSKSFRKKRSLGARFKPDTYNLFYANLSKDAEQRTEALRQRFQSEGRLAPPFGGVIELKQSPINKTPDADE</sequence>
<keyword evidence="2" id="KW-1133">Transmembrane helix</keyword>
<dbReference type="AlphaFoldDB" id="A0A3B0RCV4"/>
<dbReference type="Pfam" id="PF11288">
    <property type="entry name" value="DUF3089"/>
    <property type="match status" value="1"/>
</dbReference>
<feature type="region of interest" description="Disordered" evidence="1">
    <location>
        <begin position="375"/>
        <end position="397"/>
    </location>
</feature>
<evidence type="ECO:0000256" key="1">
    <source>
        <dbReference type="SAM" id="MobiDB-lite"/>
    </source>
</evidence>
<protein>
    <recommendedName>
        <fullName evidence="4">DUF3089 domain-containing protein</fullName>
    </recommendedName>
</protein>
<name>A0A3B0RCV4_9ZZZZ</name>
<keyword evidence="2" id="KW-0812">Transmembrane</keyword>